<keyword evidence="2" id="KW-1185">Reference proteome</keyword>
<comment type="caution">
    <text evidence="1">The sequence shown here is derived from an EMBL/GenBank/DDBJ whole genome shotgun (WGS) entry which is preliminary data.</text>
</comment>
<dbReference type="Proteomes" id="UP001500928">
    <property type="component" value="Unassembled WGS sequence"/>
</dbReference>
<evidence type="ECO:0000313" key="2">
    <source>
        <dbReference type="Proteomes" id="UP001500928"/>
    </source>
</evidence>
<gene>
    <name evidence="1" type="ORF">GCM10023200_13260</name>
</gene>
<protein>
    <submittedName>
        <fullName evidence="1">Uncharacterized protein</fullName>
    </submittedName>
</protein>
<organism evidence="1 2">
    <name type="scientific">Actinomycetospora chlora</name>
    <dbReference type="NCBI Taxonomy" id="663608"/>
    <lineage>
        <taxon>Bacteria</taxon>
        <taxon>Bacillati</taxon>
        <taxon>Actinomycetota</taxon>
        <taxon>Actinomycetes</taxon>
        <taxon>Pseudonocardiales</taxon>
        <taxon>Pseudonocardiaceae</taxon>
        <taxon>Actinomycetospora</taxon>
    </lineage>
</organism>
<accession>A0ABP9AHW3</accession>
<evidence type="ECO:0000313" key="1">
    <source>
        <dbReference type="EMBL" id="GAA4781298.1"/>
    </source>
</evidence>
<proteinExistence type="predicted"/>
<dbReference type="EMBL" id="BAABHO010000007">
    <property type="protein sequence ID" value="GAA4781298.1"/>
    <property type="molecule type" value="Genomic_DNA"/>
</dbReference>
<name>A0ABP9AHW3_9PSEU</name>
<reference evidence="2" key="1">
    <citation type="journal article" date="2019" name="Int. J. Syst. Evol. Microbiol.">
        <title>The Global Catalogue of Microorganisms (GCM) 10K type strain sequencing project: providing services to taxonomists for standard genome sequencing and annotation.</title>
        <authorList>
            <consortium name="The Broad Institute Genomics Platform"/>
            <consortium name="The Broad Institute Genome Sequencing Center for Infectious Disease"/>
            <person name="Wu L."/>
            <person name="Ma J."/>
        </authorList>
    </citation>
    <scope>NUCLEOTIDE SEQUENCE [LARGE SCALE GENOMIC DNA]</scope>
    <source>
        <strain evidence="2">JCM 17979</strain>
    </source>
</reference>
<sequence>MVSAYDSSEVVAFSDDGAPEPVAMVRGSSGGWCTGARGHGEADLDRGVRGSRWGVVAVRRAQQARQRALA</sequence>